<proteinExistence type="predicted"/>
<evidence type="ECO:0000313" key="3">
    <source>
        <dbReference type="EMBL" id="KAI0492795.1"/>
    </source>
</evidence>
<dbReference type="InterPro" id="IPR043502">
    <property type="entry name" value="DNA/RNA_pol_sf"/>
</dbReference>
<accession>A0A8T3AES8</accession>
<keyword evidence="4" id="KW-1185">Reference proteome</keyword>
<dbReference type="SMR" id="A0A8T3AES8"/>
<dbReference type="OrthoDB" id="691664at2759"/>
<dbReference type="EMBL" id="JAGYWB010000018">
    <property type="protein sequence ID" value="KAI0492795.1"/>
    <property type="molecule type" value="Genomic_DNA"/>
</dbReference>
<dbReference type="SUPFAM" id="SSF56672">
    <property type="entry name" value="DNA/RNA polymerases"/>
    <property type="match status" value="1"/>
</dbReference>
<evidence type="ECO:0000259" key="2">
    <source>
        <dbReference type="PROSITE" id="PS50878"/>
    </source>
</evidence>
<evidence type="ECO:0000256" key="1">
    <source>
        <dbReference type="SAM" id="MobiDB-lite"/>
    </source>
</evidence>
<feature type="compositionally biased region" description="Polar residues" evidence="1">
    <location>
        <begin position="79"/>
        <end position="95"/>
    </location>
</feature>
<name>A0A8T3AES8_DENNO</name>
<reference evidence="3" key="1">
    <citation type="journal article" date="2022" name="Front. Genet.">
        <title>Chromosome-Scale Assembly of the Dendrobium nobile Genome Provides Insights Into the Molecular Mechanism of the Biosynthesis of the Medicinal Active Ingredient of Dendrobium.</title>
        <authorList>
            <person name="Xu Q."/>
            <person name="Niu S.-C."/>
            <person name="Li K.-L."/>
            <person name="Zheng P.-J."/>
            <person name="Zhang X.-J."/>
            <person name="Jia Y."/>
            <person name="Liu Y."/>
            <person name="Niu Y.-X."/>
            <person name="Yu L.-H."/>
            <person name="Chen D.-F."/>
            <person name="Zhang G.-Q."/>
        </authorList>
    </citation>
    <scope>NUCLEOTIDE SEQUENCE</scope>
    <source>
        <tissue evidence="3">Leaf</tissue>
    </source>
</reference>
<feature type="compositionally biased region" description="Basic residues" evidence="1">
    <location>
        <begin position="31"/>
        <end position="42"/>
    </location>
</feature>
<dbReference type="AlphaFoldDB" id="A0A8T3AES8"/>
<feature type="compositionally biased region" description="Low complexity" evidence="1">
    <location>
        <begin position="21"/>
        <end position="30"/>
    </location>
</feature>
<evidence type="ECO:0000313" key="4">
    <source>
        <dbReference type="Proteomes" id="UP000829196"/>
    </source>
</evidence>
<dbReference type="PROSITE" id="PS50878">
    <property type="entry name" value="RT_POL"/>
    <property type="match status" value="1"/>
</dbReference>
<feature type="region of interest" description="Disordered" evidence="1">
    <location>
        <begin position="79"/>
        <end position="98"/>
    </location>
</feature>
<dbReference type="InterPro" id="IPR036691">
    <property type="entry name" value="Endo/exonu/phosph_ase_sf"/>
</dbReference>
<dbReference type="Pfam" id="PF00078">
    <property type="entry name" value="RVT_1"/>
    <property type="match status" value="1"/>
</dbReference>
<dbReference type="InterPro" id="IPR000477">
    <property type="entry name" value="RT_dom"/>
</dbReference>
<gene>
    <name evidence="3" type="ORF">KFK09_027071</name>
</gene>
<sequence length="1204" mass="135340">MHSSNSCPKNSVNVEKDKEAGNATNTTRGRSNSRRPRLRALSKPHYVEKISGASNDPLTQNFPNIPSNSKVHFIPSTVTGQPLTYQPHSPTNSGKIPSLDVVADKPFRIDNPDIGDSINLGIPNLNSPNDAASSSSTNLISQSTSKEKDFVSPNKFDVLNLEGEVRVNTDNSGNDIHKEEMYEDEVIKENKLKAMDKSNKSINTTASKKPAKGKQDLVCILENRIHLHSLDDPFFDYAHSLFSNESSINNFALSESGRIWVKWNSSKLSFIPSVINSQLISGLVSVSNQPLFLLSVVYASNSMSERKDLWNALTLVAPVSNFPWAIIGDFNCCRYANEKIGGSPLTQSALKDFNDYIFFNGLLDLNSVGGNFTWYNQQLDNPIHIKLDRVLVNEAWGNCFSDSYYSIQSPSCSDHCPLILQAGNVIQCTGNPLSHLCQSLRMLKSEIKKTSWASSNSVAKHLNKLLIKQSSLLEQMQSDHNNVELNLAYKSCNSEIINFNTLHASWIIQRAKVNWLKYGEDDLKFLYAKIKSRKSSSKSVINLLSSNSQTNRSDFISSAIQYFQGLYNPSHSPVFYAGDFPAGAIVPEVFHMSLSLPVQDDEIKAAVFKGSSNSAPGPDGFNFYFYKTSWHIIGPLVCRAIKSFFTKCYMPNGVKATALAIIPKHSSAANISDYRPIALCNVVYKIIAKIIALRLKPVMNIIAKDNQAGFLKSRVSTDNILLASDILYHAGKRGNGNIFCAKLDIKKAFDSVSREFIIARLTQKNFPSCFVNWVKACICDVNFSILVSGAIEEVRGFKGIISNAFSISHLLYADDVLVFGEATIDNCNLLGNILNEFAKVSGLHINYDKCAIMFPKHFQNQQDICQAISIHNIASKITYLGIPLSFNRLKIEDYMPLMDSLNKKFSGWKANLLSFAGRLQYLKFTIQNTIAYWIRGGNFAEICIYSIPAMQFSFNCSVILRMYNSASPLSMWLLDRYISPWNPSRCAASNFWKSIRHTASIAKHCFKFKFNNFANISLKWDHWWDNGSISDRMGNAFMHLIPDIPLKRLISDASWAVPDFFPAVLREAISSLCISDGAHCLFWYDKEFGKFKSFMEEFHFDIPKQVFDWIRGNYYDNLEKANFYKLVVSSVIYYVWRERNNRIFGNNFQCKSTLLLCIKRALAEKVLSWKNVLVFLEQLYADLDNDEAPPSFLGGSIALGNQEC</sequence>
<feature type="domain" description="Reverse transcriptase" evidence="2">
    <location>
        <begin position="643"/>
        <end position="884"/>
    </location>
</feature>
<dbReference type="PANTHER" id="PTHR19446">
    <property type="entry name" value="REVERSE TRANSCRIPTASES"/>
    <property type="match status" value="1"/>
</dbReference>
<dbReference type="SUPFAM" id="SSF56219">
    <property type="entry name" value="DNase I-like"/>
    <property type="match status" value="1"/>
</dbReference>
<feature type="compositionally biased region" description="Polar residues" evidence="1">
    <location>
        <begin position="52"/>
        <end position="67"/>
    </location>
</feature>
<protein>
    <recommendedName>
        <fullName evidence="2">Reverse transcriptase domain-containing protein</fullName>
    </recommendedName>
</protein>
<feature type="compositionally biased region" description="Polar residues" evidence="1">
    <location>
        <begin position="1"/>
        <end position="13"/>
    </location>
</feature>
<feature type="region of interest" description="Disordered" evidence="1">
    <location>
        <begin position="1"/>
        <end position="67"/>
    </location>
</feature>
<dbReference type="CDD" id="cd01650">
    <property type="entry name" value="RT_nLTR_like"/>
    <property type="match status" value="1"/>
</dbReference>
<organism evidence="3 4">
    <name type="scientific">Dendrobium nobile</name>
    <name type="common">Orchid</name>
    <dbReference type="NCBI Taxonomy" id="94219"/>
    <lineage>
        <taxon>Eukaryota</taxon>
        <taxon>Viridiplantae</taxon>
        <taxon>Streptophyta</taxon>
        <taxon>Embryophyta</taxon>
        <taxon>Tracheophyta</taxon>
        <taxon>Spermatophyta</taxon>
        <taxon>Magnoliopsida</taxon>
        <taxon>Liliopsida</taxon>
        <taxon>Asparagales</taxon>
        <taxon>Orchidaceae</taxon>
        <taxon>Epidendroideae</taxon>
        <taxon>Malaxideae</taxon>
        <taxon>Dendrobiinae</taxon>
        <taxon>Dendrobium</taxon>
    </lineage>
</organism>
<comment type="caution">
    <text evidence="3">The sequence shown here is derived from an EMBL/GenBank/DDBJ whole genome shotgun (WGS) entry which is preliminary data.</text>
</comment>
<dbReference type="Proteomes" id="UP000829196">
    <property type="component" value="Unassembled WGS sequence"/>
</dbReference>
<dbReference type="Gene3D" id="3.60.10.10">
    <property type="entry name" value="Endonuclease/exonuclease/phosphatase"/>
    <property type="match status" value="1"/>
</dbReference>